<feature type="transmembrane region" description="Helical" evidence="10">
    <location>
        <begin position="130"/>
        <end position="146"/>
    </location>
</feature>
<keyword evidence="7 10" id="KW-0472">Membrane</keyword>
<evidence type="ECO:0000256" key="10">
    <source>
        <dbReference type="SAM" id="Phobius"/>
    </source>
</evidence>
<gene>
    <name evidence="11" type="ORF">QE152_g6394</name>
</gene>
<dbReference type="GO" id="GO:0007165">
    <property type="term" value="P:signal transduction"/>
    <property type="evidence" value="ECO:0007669"/>
    <property type="project" value="UniProtKB-KW"/>
</dbReference>
<sequence length="647" mass="75017">MDAISYTSQVITILFFIGQFALYTFPAEEVAFEFLDVPNTIYISKWYKNKVEIQKLMLYVMMKSQQQQYFTGAGLIDINVETFDSPVILSNAMLPLDGYAPESDIMFAIVASSQFYCLWLALAVVTAYDFVYVACCIHVILQLRLLKQKIKDALDKYNEDPKQRLCYYIKHHQFLYSNIEAISYVSQIITIVFIVTQFALYTFPAEEVAFEFLDIPNTIYTSKWYKNKVAIQKLVLYVMMKSQQQQYFTGAGPIDINVETFDSLTSSSIINKANMDVLLEDEILYMGLNLMIFIGERMQCKSKALVMYRICNSSVVIVLLVFAMANFTQAELGMYVRNVQAVVTLFHLLFKYTLFIYWKCELEHILISTEKFWNYKHFDEETIKTTTKVYKIINVIQISAVTTSLVGLVLYFLKPAFNQNDVFIIDAWIFVESIFVDVIVLACQYYCLLVITPIIVGYDTIYLSLCTHVVLQVRFLKQKLKQIFKRHDEDTNTEIHNCIAHHQLLVSIFSRMQRVYSLTLLFHYFVTLLTGCSDLYELLTTKADISYMIVMIISLMFIYTQFGYYAVPADIVASEISDLSNSIYMSEWYKNSVGVQKQLLFMMVRSQRQQYFMGAGMIEINIYAYGSVIEIIRAEKCSIALFFITDS</sequence>
<dbReference type="GO" id="GO:0005549">
    <property type="term" value="F:odorant binding"/>
    <property type="evidence" value="ECO:0007669"/>
    <property type="project" value="InterPro"/>
</dbReference>
<keyword evidence="4 10" id="KW-0812">Transmembrane</keyword>
<feature type="transmembrane region" description="Helical" evidence="10">
    <location>
        <begin position="545"/>
        <end position="567"/>
    </location>
</feature>
<evidence type="ECO:0000256" key="2">
    <source>
        <dbReference type="ARBA" id="ARBA00022475"/>
    </source>
</evidence>
<organism evidence="11 12">
    <name type="scientific">Popillia japonica</name>
    <name type="common">Japanese beetle</name>
    <dbReference type="NCBI Taxonomy" id="7064"/>
    <lineage>
        <taxon>Eukaryota</taxon>
        <taxon>Metazoa</taxon>
        <taxon>Ecdysozoa</taxon>
        <taxon>Arthropoda</taxon>
        <taxon>Hexapoda</taxon>
        <taxon>Insecta</taxon>
        <taxon>Pterygota</taxon>
        <taxon>Neoptera</taxon>
        <taxon>Endopterygota</taxon>
        <taxon>Coleoptera</taxon>
        <taxon>Polyphaga</taxon>
        <taxon>Scarabaeiformia</taxon>
        <taxon>Scarabaeidae</taxon>
        <taxon>Rutelinae</taxon>
        <taxon>Popillia</taxon>
    </lineage>
</organism>
<keyword evidence="3" id="KW-0716">Sensory transduction</keyword>
<keyword evidence="9" id="KW-0807">Transducer</keyword>
<feature type="transmembrane region" description="Helical" evidence="10">
    <location>
        <begin position="392"/>
        <end position="413"/>
    </location>
</feature>
<evidence type="ECO:0000256" key="7">
    <source>
        <dbReference type="ARBA" id="ARBA00023136"/>
    </source>
</evidence>
<feature type="transmembrane region" description="Helical" evidence="10">
    <location>
        <begin position="515"/>
        <end position="539"/>
    </location>
</feature>
<feature type="transmembrane region" description="Helical" evidence="10">
    <location>
        <begin position="306"/>
        <end position="327"/>
    </location>
</feature>
<dbReference type="GO" id="GO:0005886">
    <property type="term" value="C:plasma membrane"/>
    <property type="evidence" value="ECO:0007669"/>
    <property type="project" value="UniProtKB-SubCell"/>
</dbReference>
<accession>A0AAW1MFF8</accession>
<keyword evidence="12" id="KW-1185">Reference proteome</keyword>
<dbReference type="Pfam" id="PF02949">
    <property type="entry name" value="7tm_6"/>
    <property type="match status" value="3"/>
</dbReference>
<evidence type="ECO:0000256" key="9">
    <source>
        <dbReference type="ARBA" id="ARBA00023224"/>
    </source>
</evidence>
<protein>
    <submittedName>
        <fullName evidence="11">7tm Odorant receptor</fullName>
    </submittedName>
</protein>
<feature type="transmembrane region" description="Helical" evidence="10">
    <location>
        <begin position="6"/>
        <end position="25"/>
    </location>
</feature>
<dbReference type="EMBL" id="JASPKY010000042">
    <property type="protein sequence ID" value="KAK9746067.1"/>
    <property type="molecule type" value="Genomic_DNA"/>
</dbReference>
<keyword evidence="5" id="KW-0552">Olfaction</keyword>
<evidence type="ECO:0000313" key="11">
    <source>
        <dbReference type="EMBL" id="KAK9746067.1"/>
    </source>
</evidence>
<dbReference type="PANTHER" id="PTHR21137:SF35">
    <property type="entry name" value="ODORANT RECEPTOR 19A-RELATED"/>
    <property type="match status" value="1"/>
</dbReference>
<dbReference type="AlphaFoldDB" id="A0AAW1MFF8"/>
<evidence type="ECO:0000256" key="8">
    <source>
        <dbReference type="ARBA" id="ARBA00023170"/>
    </source>
</evidence>
<keyword evidence="8 11" id="KW-0675">Receptor</keyword>
<evidence type="ECO:0000256" key="1">
    <source>
        <dbReference type="ARBA" id="ARBA00004651"/>
    </source>
</evidence>
<reference evidence="11 12" key="1">
    <citation type="journal article" date="2024" name="BMC Genomics">
        <title>De novo assembly and annotation of Popillia japonica's genome with initial clues to its potential as an invasive pest.</title>
        <authorList>
            <person name="Cucini C."/>
            <person name="Boschi S."/>
            <person name="Funari R."/>
            <person name="Cardaioli E."/>
            <person name="Iannotti N."/>
            <person name="Marturano G."/>
            <person name="Paoli F."/>
            <person name="Bruttini M."/>
            <person name="Carapelli A."/>
            <person name="Frati F."/>
            <person name="Nardi F."/>
        </authorList>
    </citation>
    <scope>NUCLEOTIDE SEQUENCE [LARGE SCALE GENOMIC DNA]</scope>
    <source>
        <strain evidence="11">DMR45628</strain>
    </source>
</reference>
<dbReference type="Proteomes" id="UP001458880">
    <property type="component" value="Unassembled WGS sequence"/>
</dbReference>
<name>A0AAW1MFF8_POPJA</name>
<feature type="transmembrane region" description="Helical" evidence="10">
    <location>
        <begin position="434"/>
        <end position="455"/>
    </location>
</feature>
<proteinExistence type="predicted"/>
<dbReference type="PANTHER" id="PTHR21137">
    <property type="entry name" value="ODORANT RECEPTOR"/>
    <property type="match status" value="1"/>
</dbReference>
<keyword evidence="2" id="KW-1003">Cell membrane</keyword>
<evidence type="ECO:0000256" key="5">
    <source>
        <dbReference type="ARBA" id="ARBA00022725"/>
    </source>
</evidence>
<feature type="transmembrane region" description="Helical" evidence="10">
    <location>
        <begin position="339"/>
        <end position="358"/>
    </location>
</feature>
<comment type="caution">
    <text evidence="11">The sequence shown here is derived from an EMBL/GenBank/DDBJ whole genome shotgun (WGS) entry which is preliminary data.</text>
</comment>
<evidence type="ECO:0000256" key="4">
    <source>
        <dbReference type="ARBA" id="ARBA00022692"/>
    </source>
</evidence>
<dbReference type="InterPro" id="IPR004117">
    <property type="entry name" value="7tm6_olfct_rcpt"/>
</dbReference>
<dbReference type="GO" id="GO:0004984">
    <property type="term" value="F:olfactory receptor activity"/>
    <property type="evidence" value="ECO:0007669"/>
    <property type="project" value="InterPro"/>
</dbReference>
<evidence type="ECO:0000256" key="6">
    <source>
        <dbReference type="ARBA" id="ARBA00022989"/>
    </source>
</evidence>
<keyword evidence="6 10" id="KW-1133">Transmembrane helix</keyword>
<evidence type="ECO:0000313" key="12">
    <source>
        <dbReference type="Proteomes" id="UP001458880"/>
    </source>
</evidence>
<comment type="subcellular location">
    <subcellularLocation>
        <location evidence="1">Cell membrane</location>
        <topology evidence="1">Multi-pass membrane protein</topology>
    </subcellularLocation>
</comment>
<evidence type="ECO:0000256" key="3">
    <source>
        <dbReference type="ARBA" id="ARBA00022606"/>
    </source>
</evidence>